<dbReference type="Pfam" id="PF00135">
    <property type="entry name" value="COesterase"/>
    <property type="match status" value="1"/>
</dbReference>
<reference evidence="5" key="1">
    <citation type="submission" date="2021-10" db="EMBL/GenBank/DDBJ databases">
        <title>Novel species in genus Arthrobacter.</title>
        <authorList>
            <person name="Liu Y."/>
        </authorList>
    </citation>
    <scope>NUCLEOTIDE SEQUENCE</scope>
    <source>
        <strain evidence="7">zg-Y462</strain>
        <strain evidence="5">Zg-Y462</strain>
    </source>
</reference>
<dbReference type="EMBL" id="JAJFZT010000001">
    <property type="protein sequence ID" value="MCC3271608.1"/>
    <property type="molecule type" value="Genomic_DNA"/>
</dbReference>
<dbReference type="Gene3D" id="3.40.50.1820">
    <property type="entry name" value="alpha/beta hydrolase"/>
    <property type="match status" value="1"/>
</dbReference>
<dbReference type="SUPFAM" id="SSF53474">
    <property type="entry name" value="alpha/beta-Hydrolases"/>
    <property type="match status" value="1"/>
</dbReference>
<accession>A0A9X1M557</accession>
<dbReference type="GO" id="GO:0004104">
    <property type="term" value="F:cholinesterase activity"/>
    <property type="evidence" value="ECO:0007669"/>
    <property type="project" value="InterPro"/>
</dbReference>
<evidence type="ECO:0000313" key="7">
    <source>
        <dbReference type="Proteomes" id="UP000829758"/>
    </source>
</evidence>
<dbReference type="InterPro" id="IPR029058">
    <property type="entry name" value="AB_hydrolase_fold"/>
</dbReference>
<evidence type="ECO:0000256" key="1">
    <source>
        <dbReference type="ARBA" id="ARBA00005964"/>
    </source>
</evidence>
<evidence type="ECO:0000256" key="2">
    <source>
        <dbReference type="ARBA" id="ARBA00022801"/>
    </source>
</evidence>
<dbReference type="InterPro" id="IPR050309">
    <property type="entry name" value="Type-B_Carboxylest/Lipase"/>
</dbReference>
<dbReference type="Proteomes" id="UP001155145">
    <property type="component" value="Unassembled WGS sequence"/>
</dbReference>
<dbReference type="EMBL" id="CP094984">
    <property type="protein sequence ID" value="UON90630.1"/>
    <property type="molecule type" value="Genomic_DNA"/>
</dbReference>
<evidence type="ECO:0000256" key="3">
    <source>
        <dbReference type="RuleBase" id="RU361235"/>
    </source>
</evidence>
<sequence length="506" mass="54257">MSLTAVRPDLTVETMEGPVRGAVNSGLRTWRGIPYAAPPVGELRLRLPQPVRPWAEVFDATAYGPVPPQPRGRGLLGAGRRTPMDEDCLTVNVTAPLAPAAPLPVLVYLYGGGFTTGAASAEAYDATRLVERGDVVYVCMNYRLGALGFMDFRRYSTPQRPFDANCGLADQVAALRWVQRNIARFGGDPGNVTIFGQSAGAMSVTALMCAPSAKGLFHRAIALSSAPSTAYGPGLPEKWAANLLDLLGVPEADAGQALASLPASRLVEAAVRLTRDVAPESEPGTRAVAPVVDGDFLPLHPIDAFRAGTAHRVPLVMGNMGREGALFDQFEDVLPTKPERIDTMFALTGPDLKDRVLGAYPGYPGKREAVDVGGDAVFWHPGIQVAEAHSAFAPTWSYRFDYAPRMAHLLGLGATHGLDIPAVFGNYASGLGRFLTLAGGGRTAVSVSNRFQGALLRFARTGNPGPMWPAYETQSRKTKIFDRTDQIVPDPHHIRRVAWDGYLGYR</sequence>
<gene>
    <name evidence="5" type="ORF">LJ755_02520</name>
    <name evidence="6" type="ORF">MUK71_08165</name>
</gene>
<evidence type="ECO:0000259" key="4">
    <source>
        <dbReference type="Pfam" id="PF00135"/>
    </source>
</evidence>
<name>A0A9X1M557_9MICC</name>
<proteinExistence type="inferred from homology"/>
<dbReference type="InterPro" id="IPR000997">
    <property type="entry name" value="Cholinesterase"/>
</dbReference>
<dbReference type="AlphaFoldDB" id="A0A9X1M557"/>
<dbReference type="PRINTS" id="PR00878">
    <property type="entry name" value="CHOLNESTRASE"/>
</dbReference>
<keyword evidence="7" id="KW-1185">Reference proteome</keyword>
<keyword evidence="2 3" id="KW-0378">Hydrolase</keyword>
<evidence type="ECO:0000313" key="5">
    <source>
        <dbReference type="EMBL" id="MCC3271608.1"/>
    </source>
</evidence>
<dbReference type="PROSITE" id="PS00122">
    <property type="entry name" value="CARBOXYLESTERASE_B_1"/>
    <property type="match status" value="1"/>
</dbReference>
<dbReference type="InterPro" id="IPR019826">
    <property type="entry name" value="Carboxylesterase_B_AS"/>
</dbReference>
<dbReference type="RefSeq" id="WP_227902002.1">
    <property type="nucleotide sequence ID" value="NZ_CP094984.1"/>
</dbReference>
<evidence type="ECO:0000313" key="8">
    <source>
        <dbReference type="Proteomes" id="UP001155145"/>
    </source>
</evidence>
<comment type="similarity">
    <text evidence="1 3">Belongs to the type-B carboxylesterase/lipase family.</text>
</comment>
<dbReference type="InterPro" id="IPR002018">
    <property type="entry name" value="CarbesteraseB"/>
</dbReference>
<dbReference type="Proteomes" id="UP000829758">
    <property type="component" value="Chromosome"/>
</dbReference>
<feature type="domain" description="Carboxylesterase type B" evidence="4">
    <location>
        <begin position="10"/>
        <end position="477"/>
    </location>
</feature>
<organism evidence="5 8">
    <name type="scientific">Arthrobacter zhangbolii</name>
    <dbReference type="NCBI Taxonomy" id="2886936"/>
    <lineage>
        <taxon>Bacteria</taxon>
        <taxon>Bacillati</taxon>
        <taxon>Actinomycetota</taxon>
        <taxon>Actinomycetes</taxon>
        <taxon>Micrococcales</taxon>
        <taxon>Micrococcaceae</taxon>
        <taxon>Arthrobacter</taxon>
    </lineage>
</organism>
<dbReference type="PANTHER" id="PTHR11559">
    <property type="entry name" value="CARBOXYLESTERASE"/>
    <property type="match status" value="1"/>
</dbReference>
<protein>
    <recommendedName>
        <fullName evidence="3">Carboxylic ester hydrolase</fullName>
        <ecNumber evidence="3">3.1.1.-</ecNumber>
    </recommendedName>
</protein>
<evidence type="ECO:0000313" key="6">
    <source>
        <dbReference type="EMBL" id="UON90630.1"/>
    </source>
</evidence>
<dbReference type="EC" id="3.1.1.-" evidence="3"/>